<dbReference type="EMBL" id="CP036433">
    <property type="protein sequence ID" value="QDU95077.1"/>
    <property type="molecule type" value="Genomic_DNA"/>
</dbReference>
<organism evidence="2 3">
    <name type="scientific">Lignipirellula cremea</name>
    <dbReference type="NCBI Taxonomy" id="2528010"/>
    <lineage>
        <taxon>Bacteria</taxon>
        <taxon>Pseudomonadati</taxon>
        <taxon>Planctomycetota</taxon>
        <taxon>Planctomycetia</taxon>
        <taxon>Pirellulales</taxon>
        <taxon>Pirellulaceae</taxon>
        <taxon>Lignipirellula</taxon>
    </lineage>
</organism>
<evidence type="ECO:0000259" key="1">
    <source>
        <dbReference type="PROSITE" id="PS51411"/>
    </source>
</evidence>
<dbReference type="RefSeq" id="WP_145053853.1">
    <property type="nucleotide sequence ID" value="NZ_CP036433.1"/>
</dbReference>
<reference evidence="2 3" key="1">
    <citation type="submission" date="2019-02" db="EMBL/GenBank/DDBJ databases">
        <title>Deep-cultivation of Planctomycetes and their phenomic and genomic characterization uncovers novel biology.</title>
        <authorList>
            <person name="Wiegand S."/>
            <person name="Jogler M."/>
            <person name="Boedeker C."/>
            <person name="Pinto D."/>
            <person name="Vollmers J."/>
            <person name="Rivas-Marin E."/>
            <person name="Kohn T."/>
            <person name="Peeters S.H."/>
            <person name="Heuer A."/>
            <person name="Rast P."/>
            <person name="Oberbeckmann S."/>
            <person name="Bunk B."/>
            <person name="Jeske O."/>
            <person name="Meyerdierks A."/>
            <person name="Storesund J.E."/>
            <person name="Kallscheuer N."/>
            <person name="Luecker S."/>
            <person name="Lage O.M."/>
            <person name="Pohl T."/>
            <person name="Merkel B.J."/>
            <person name="Hornburger P."/>
            <person name="Mueller R.-W."/>
            <person name="Bruemmer F."/>
            <person name="Labrenz M."/>
            <person name="Spormann A.M."/>
            <person name="Op den Camp H."/>
            <person name="Overmann J."/>
            <person name="Amann R."/>
            <person name="Jetten M.S.M."/>
            <person name="Mascher T."/>
            <person name="Medema M.H."/>
            <person name="Devos D.P."/>
            <person name="Kaster A.-K."/>
            <person name="Ovreas L."/>
            <person name="Rohde M."/>
            <person name="Galperin M.Y."/>
            <person name="Jogler C."/>
        </authorList>
    </citation>
    <scope>NUCLEOTIDE SEQUENCE [LARGE SCALE GENOMIC DNA]</scope>
    <source>
        <strain evidence="2 3">Pla85_3_4</strain>
    </source>
</reference>
<keyword evidence="3" id="KW-1185">Reference proteome</keyword>
<dbReference type="OrthoDB" id="287205at2"/>
<name>A0A518DTB1_9BACT</name>
<dbReference type="KEGG" id="lcre:Pla8534_28890"/>
<protein>
    <recommendedName>
        <fullName evidence="1">PSP1 C-terminal domain-containing protein</fullName>
    </recommendedName>
</protein>
<dbReference type="PROSITE" id="PS51411">
    <property type="entry name" value="PSP1_C"/>
    <property type="match status" value="1"/>
</dbReference>
<gene>
    <name evidence="2" type="ORF">Pla8534_28890</name>
</gene>
<feature type="domain" description="PSP1 C-terminal" evidence="1">
    <location>
        <begin position="57"/>
        <end position="142"/>
    </location>
</feature>
<dbReference type="InterPro" id="IPR007557">
    <property type="entry name" value="PSP1_C"/>
</dbReference>
<dbReference type="Pfam" id="PF04468">
    <property type="entry name" value="PSP1"/>
    <property type="match status" value="1"/>
</dbReference>
<dbReference type="AlphaFoldDB" id="A0A518DTB1"/>
<evidence type="ECO:0000313" key="3">
    <source>
        <dbReference type="Proteomes" id="UP000317648"/>
    </source>
</evidence>
<evidence type="ECO:0000313" key="2">
    <source>
        <dbReference type="EMBL" id="QDU95077.1"/>
    </source>
</evidence>
<sequence length="179" mass="19076">MTSQHWVRIGAMGSLVRLAAADACAYPRGARVVCRTLRGLEVGEVVSPDDGEKPAEGQLLRRVTVEDDLLLARIEKHRDEAYAACTALLAERQLDAVLLDVDPLFDGSTLFFHFLGDVSPEVEALTDELAEAYESKVQFRAFQELLTTGCGPGCGTVESSGCGSGGCSTCAVVAACQKH</sequence>
<accession>A0A518DTB1</accession>
<proteinExistence type="predicted"/>
<dbReference type="Proteomes" id="UP000317648">
    <property type="component" value="Chromosome"/>
</dbReference>